<proteinExistence type="predicted"/>
<reference evidence="1" key="1">
    <citation type="journal article" date="2015" name="Nature">
        <title>Complex archaea that bridge the gap between prokaryotes and eukaryotes.</title>
        <authorList>
            <person name="Spang A."/>
            <person name="Saw J.H."/>
            <person name="Jorgensen S.L."/>
            <person name="Zaremba-Niedzwiedzka K."/>
            <person name="Martijn J."/>
            <person name="Lind A.E."/>
            <person name="van Eijk R."/>
            <person name="Schleper C."/>
            <person name="Guy L."/>
            <person name="Ettema T.J."/>
        </authorList>
    </citation>
    <scope>NUCLEOTIDE SEQUENCE</scope>
</reference>
<gene>
    <name evidence="1" type="ORF">LCGC14_0482950</name>
</gene>
<comment type="caution">
    <text evidence="1">The sequence shown here is derived from an EMBL/GenBank/DDBJ whole genome shotgun (WGS) entry which is preliminary data.</text>
</comment>
<accession>A0A0F9SS16</accession>
<dbReference type="AlphaFoldDB" id="A0A0F9SS16"/>
<organism evidence="1">
    <name type="scientific">marine sediment metagenome</name>
    <dbReference type="NCBI Taxonomy" id="412755"/>
    <lineage>
        <taxon>unclassified sequences</taxon>
        <taxon>metagenomes</taxon>
        <taxon>ecological metagenomes</taxon>
    </lineage>
</organism>
<protein>
    <submittedName>
        <fullName evidence="1">Uncharacterized protein</fullName>
    </submittedName>
</protein>
<name>A0A0F9SS16_9ZZZZ</name>
<dbReference type="EMBL" id="LAZR01000528">
    <property type="protein sequence ID" value="KKN65312.1"/>
    <property type="molecule type" value="Genomic_DNA"/>
</dbReference>
<evidence type="ECO:0000313" key="1">
    <source>
        <dbReference type="EMBL" id="KKN65312.1"/>
    </source>
</evidence>
<sequence>MASIWTLDGGDFYVDTDKEGVNPHVVEHNPINSSNSYWHKIYTPDDEITLAGHVVGKTHMNTLRDAAGNVVVLITDENGIAPSGMNIFFKKFDYERLNTICQTVDRTQPETAPLYAVTVLLRR</sequence>